<gene>
    <name evidence="1" type="ORF">EWV57_02575</name>
</gene>
<proteinExistence type="predicted"/>
<dbReference type="EMBL" id="SFBE01000044">
    <property type="protein sequence ID" value="TRU54053.1"/>
    <property type="molecule type" value="Genomic_DNA"/>
</dbReference>
<accession>A0A552G507</accession>
<comment type="caution">
    <text evidence="1">The sequence shown here is derived from an EMBL/GenBank/DDBJ whole genome shotgun (WGS) entry which is preliminary data.</text>
</comment>
<feature type="non-terminal residue" evidence="1">
    <location>
        <position position="1"/>
    </location>
</feature>
<organism evidence="1 2">
    <name type="scientific">Microcystis aeruginosa Ma_QC_Ch_20071001_S25D</name>
    <dbReference type="NCBI Taxonomy" id="2486250"/>
    <lineage>
        <taxon>Bacteria</taxon>
        <taxon>Bacillati</taxon>
        <taxon>Cyanobacteriota</taxon>
        <taxon>Cyanophyceae</taxon>
        <taxon>Oscillatoriophycideae</taxon>
        <taxon>Chroococcales</taxon>
        <taxon>Microcystaceae</taxon>
        <taxon>Microcystis</taxon>
    </lineage>
</organism>
<evidence type="ECO:0000313" key="1">
    <source>
        <dbReference type="EMBL" id="TRU54053.1"/>
    </source>
</evidence>
<evidence type="ECO:0000313" key="2">
    <source>
        <dbReference type="Proteomes" id="UP000316958"/>
    </source>
</evidence>
<sequence>LNIGRKVVGEVAFSKNPIERLVVSPVRVKAYKADSKCDVYVQN</sequence>
<protein>
    <submittedName>
        <fullName evidence="1">Transposase</fullName>
    </submittedName>
</protein>
<dbReference type="AlphaFoldDB" id="A0A552G507"/>
<name>A0A552G507_MICAE</name>
<reference evidence="1 2" key="1">
    <citation type="submission" date="2019-01" db="EMBL/GenBank/DDBJ databases">
        <title>Coherence of Microcystis species and biogeography revealed through population genomics.</title>
        <authorList>
            <person name="Perez-Carrascal O.M."/>
            <person name="Terrat Y."/>
            <person name="Giani A."/>
            <person name="Fortin N."/>
            <person name="Tromas N."/>
            <person name="Shapiro B.J."/>
        </authorList>
    </citation>
    <scope>NUCLEOTIDE SEQUENCE [LARGE SCALE GENOMIC DNA]</scope>
    <source>
        <strain evidence="1">Ma_QC_Ch_20071001_S25D</strain>
    </source>
</reference>
<dbReference type="Proteomes" id="UP000316958">
    <property type="component" value="Unassembled WGS sequence"/>
</dbReference>